<dbReference type="RefSeq" id="WP_002652310.1">
    <property type="nucleotide sequence ID" value="NZ_CH672376.1"/>
</dbReference>
<dbReference type="GO" id="GO:0005829">
    <property type="term" value="C:cytosol"/>
    <property type="evidence" value="ECO:0007669"/>
    <property type="project" value="TreeGrafter"/>
</dbReference>
<dbReference type="PANTHER" id="PTHR33221:SF15">
    <property type="entry name" value="HTH-TYPE TRANSCRIPTIONAL REGULATOR YWGB-RELATED"/>
    <property type="match status" value="1"/>
</dbReference>
<evidence type="ECO:0000313" key="2">
    <source>
        <dbReference type="Proteomes" id="UP000004358"/>
    </source>
</evidence>
<dbReference type="Gene3D" id="1.10.10.10">
    <property type="entry name" value="Winged helix-like DNA-binding domain superfamily/Winged helix DNA-binding domain"/>
    <property type="match status" value="1"/>
</dbReference>
<dbReference type="Pfam" id="PF02082">
    <property type="entry name" value="Rrf2"/>
    <property type="match status" value="1"/>
</dbReference>
<proteinExistence type="predicted"/>
<dbReference type="AlphaFoldDB" id="A3ZUF9"/>
<dbReference type="NCBIfam" id="TIGR00738">
    <property type="entry name" value="rrf2_super"/>
    <property type="match status" value="1"/>
</dbReference>
<dbReference type="SUPFAM" id="SSF46785">
    <property type="entry name" value="Winged helix' DNA-binding domain"/>
    <property type="match status" value="1"/>
</dbReference>
<dbReference type="OrthoDB" id="270199at2"/>
<evidence type="ECO:0000313" key="1">
    <source>
        <dbReference type="EMBL" id="EAQ79869.1"/>
    </source>
</evidence>
<sequence length="160" mass="17277">MKLSRTVAYALQATLQLAETDSSSPVPCSKLAAKGDMPERFLLQVLRNLVTHGILRSTRGVDGGYTLVRPAEQISLLEIIEAIDGPMDSRLPIESEVDSSFQENLKEALANVTTAMRQQLADIKISKLVTKSTNGRPVIAPHPHITSAMADTGVVVRQGT</sequence>
<dbReference type="PROSITE" id="PS01332">
    <property type="entry name" value="HTH_RRF2_1"/>
    <property type="match status" value="1"/>
</dbReference>
<dbReference type="STRING" id="314230.DSM3645_22054"/>
<dbReference type="InterPro" id="IPR030489">
    <property type="entry name" value="TR_Rrf2-type_CS"/>
</dbReference>
<dbReference type="PANTHER" id="PTHR33221">
    <property type="entry name" value="WINGED HELIX-TURN-HELIX TRANSCRIPTIONAL REGULATOR, RRF2 FAMILY"/>
    <property type="match status" value="1"/>
</dbReference>
<dbReference type="HOGENOM" id="CLU_107144_1_1_0"/>
<reference evidence="1 2" key="1">
    <citation type="submission" date="2006-02" db="EMBL/GenBank/DDBJ databases">
        <authorList>
            <person name="Amann R."/>
            <person name="Ferriera S."/>
            <person name="Johnson J."/>
            <person name="Kravitz S."/>
            <person name="Halpern A."/>
            <person name="Remington K."/>
            <person name="Beeson K."/>
            <person name="Tran B."/>
            <person name="Rogers Y.-H."/>
            <person name="Friedman R."/>
            <person name="Venter J.C."/>
        </authorList>
    </citation>
    <scope>NUCLEOTIDE SEQUENCE [LARGE SCALE GENOMIC DNA]</scope>
    <source>
        <strain evidence="1 2">DSM 3645</strain>
    </source>
</reference>
<comment type="caution">
    <text evidence="1">The sequence shown here is derived from an EMBL/GenBank/DDBJ whole genome shotgun (WGS) entry which is preliminary data.</text>
</comment>
<dbReference type="PROSITE" id="PS51197">
    <property type="entry name" value="HTH_RRF2_2"/>
    <property type="match status" value="1"/>
</dbReference>
<dbReference type="Proteomes" id="UP000004358">
    <property type="component" value="Unassembled WGS sequence"/>
</dbReference>
<protein>
    <submittedName>
        <fullName evidence="1">Conserved protein (RRF2 family protein)</fullName>
    </submittedName>
</protein>
<name>A3ZUF9_9BACT</name>
<dbReference type="EMBL" id="AANZ01000012">
    <property type="protein sequence ID" value="EAQ79869.1"/>
    <property type="molecule type" value="Genomic_DNA"/>
</dbReference>
<dbReference type="InterPro" id="IPR036390">
    <property type="entry name" value="WH_DNA-bd_sf"/>
</dbReference>
<dbReference type="InterPro" id="IPR000944">
    <property type="entry name" value="Tscrpt_reg_Rrf2"/>
</dbReference>
<accession>A3ZUF9</accession>
<dbReference type="InterPro" id="IPR036388">
    <property type="entry name" value="WH-like_DNA-bd_sf"/>
</dbReference>
<dbReference type="eggNOG" id="COG1959">
    <property type="taxonomic scope" value="Bacteria"/>
</dbReference>
<dbReference type="GO" id="GO:0003700">
    <property type="term" value="F:DNA-binding transcription factor activity"/>
    <property type="evidence" value="ECO:0007669"/>
    <property type="project" value="TreeGrafter"/>
</dbReference>
<gene>
    <name evidence="1" type="ORF">DSM3645_22054</name>
</gene>
<organism evidence="1 2">
    <name type="scientific">Blastopirellula marina DSM 3645</name>
    <dbReference type="NCBI Taxonomy" id="314230"/>
    <lineage>
        <taxon>Bacteria</taxon>
        <taxon>Pseudomonadati</taxon>
        <taxon>Planctomycetota</taxon>
        <taxon>Planctomycetia</taxon>
        <taxon>Pirellulales</taxon>
        <taxon>Pirellulaceae</taxon>
        <taxon>Blastopirellula</taxon>
    </lineage>
</organism>